<protein>
    <recommendedName>
        <fullName evidence="3">DUF2141 domain-containing protein</fullName>
    </recommendedName>
</protein>
<dbReference type="InterPro" id="IPR018673">
    <property type="entry name" value="DUF2141"/>
</dbReference>
<evidence type="ECO:0000313" key="2">
    <source>
        <dbReference type="Proteomes" id="UP000603317"/>
    </source>
</evidence>
<dbReference type="EMBL" id="BMID01000001">
    <property type="protein sequence ID" value="GGA13080.1"/>
    <property type="molecule type" value="Genomic_DNA"/>
</dbReference>
<dbReference type="Pfam" id="PF09912">
    <property type="entry name" value="DUF2141"/>
    <property type="match status" value="1"/>
</dbReference>
<comment type="caution">
    <text evidence="1">The sequence shown here is derived from an EMBL/GenBank/DDBJ whole genome shotgun (WGS) entry which is preliminary data.</text>
</comment>
<reference evidence="2" key="1">
    <citation type="journal article" date="2019" name="Int. J. Syst. Evol. Microbiol.">
        <title>The Global Catalogue of Microorganisms (GCM) 10K type strain sequencing project: providing services to taxonomists for standard genome sequencing and annotation.</title>
        <authorList>
            <consortium name="The Broad Institute Genomics Platform"/>
            <consortium name="The Broad Institute Genome Sequencing Center for Infectious Disease"/>
            <person name="Wu L."/>
            <person name="Ma J."/>
        </authorList>
    </citation>
    <scope>NUCLEOTIDE SEQUENCE [LARGE SCALE GENOMIC DNA]</scope>
    <source>
        <strain evidence="2">CGMCC 1.15297</strain>
    </source>
</reference>
<accession>A0ABQ1FIB5</accession>
<evidence type="ECO:0008006" key="3">
    <source>
        <dbReference type="Google" id="ProtNLM"/>
    </source>
</evidence>
<name>A0ABQ1FIB5_9SPHN</name>
<gene>
    <name evidence="1" type="ORF">GCM10010923_24780</name>
</gene>
<organism evidence="1 2">
    <name type="scientific">Blastomonas marina</name>
    <dbReference type="NCBI Taxonomy" id="1867408"/>
    <lineage>
        <taxon>Bacteria</taxon>
        <taxon>Pseudomonadati</taxon>
        <taxon>Pseudomonadota</taxon>
        <taxon>Alphaproteobacteria</taxon>
        <taxon>Sphingomonadales</taxon>
        <taxon>Sphingomonadaceae</taxon>
        <taxon>Blastomonas</taxon>
    </lineage>
</organism>
<dbReference type="RefSeq" id="WP_229658196.1">
    <property type="nucleotide sequence ID" value="NZ_BMID01000001.1"/>
</dbReference>
<proteinExistence type="predicted"/>
<keyword evidence="2" id="KW-1185">Reference proteome</keyword>
<dbReference type="Proteomes" id="UP000603317">
    <property type="component" value="Unassembled WGS sequence"/>
</dbReference>
<sequence length="149" mass="16122">MRHGSRAGRVLAAASAAALLGGAAPPDCRLDVEVHSLRSSEGLVHLCMTSKPDHFPECEDDASAYTATVPAAATVKLRFTNLKPGRYAIALLHDENGNGKVDKTLMLPREGFGFSRDAKIRMGPPSFESAAFELDSAHEKQRITMRYLL</sequence>
<evidence type="ECO:0000313" key="1">
    <source>
        <dbReference type="EMBL" id="GGA13080.1"/>
    </source>
</evidence>